<evidence type="ECO:0000313" key="2">
    <source>
        <dbReference type="Proteomes" id="UP000243217"/>
    </source>
</evidence>
<dbReference type="AlphaFoldDB" id="A0A1V9YU94"/>
<keyword evidence="2" id="KW-1185">Reference proteome</keyword>
<sequence>MLQMIVDVLMNLRIHEVTQLFLGLPQDFRRVAYCCFFFKRGYGLCMMSFRYFGQVDALNVPQQSARFARLFQLKLNSNLHGACLSSDGSYLVSLGINYFNQHEIRENEAVTVLDIVDPLNVPQSFINYIPRPFALDVISQWFQGQLPFGKTLHQLAQMLKTPFIQTQQQSRTIE</sequence>
<dbReference type="Proteomes" id="UP000243217">
    <property type="component" value="Unassembled WGS sequence"/>
</dbReference>
<gene>
    <name evidence="1" type="ORF">THRCLA_09835</name>
</gene>
<accession>A0A1V9YU94</accession>
<name>A0A1V9YU94_9STRA</name>
<organism evidence="1 2">
    <name type="scientific">Thraustotheca clavata</name>
    <dbReference type="NCBI Taxonomy" id="74557"/>
    <lineage>
        <taxon>Eukaryota</taxon>
        <taxon>Sar</taxon>
        <taxon>Stramenopiles</taxon>
        <taxon>Oomycota</taxon>
        <taxon>Saprolegniomycetes</taxon>
        <taxon>Saprolegniales</taxon>
        <taxon>Achlyaceae</taxon>
        <taxon>Thraustotheca</taxon>
    </lineage>
</organism>
<proteinExistence type="predicted"/>
<evidence type="ECO:0000313" key="1">
    <source>
        <dbReference type="EMBL" id="OQR89241.1"/>
    </source>
</evidence>
<comment type="caution">
    <text evidence="1">The sequence shown here is derived from an EMBL/GenBank/DDBJ whole genome shotgun (WGS) entry which is preliminary data.</text>
</comment>
<dbReference type="EMBL" id="JNBS01002803">
    <property type="protein sequence ID" value="OQR89241.1"/>
    <property type="molecule type" value="Genomic_DNA"/>
</dbReference>
<reference evidence="1 2" key="1">
    <citation type="journal article" date="2014" name="Genome Biol. Evol.">
        <title>The secreted proteins of Achlya hypogyna and Thraustotheca clavata identify the ancestral oomycete secretome and reveal gene acquisitions by horizontal gene transfer.</title>
        <authorList>
            <person name="Misner I."/>
            <person name="Blouin N."/>
            <person name="Leonard G."/>
            <person name="Richards T.A."/>
            <person name="Lane C.E."/>
        </authorList>
    </citation>
    <scope>NUCLEOTIDE SEQUENCE [LARGE SCALE GENOMIC DNA]</scope>
    <source>
        <strain evidence="1 2">ATCC 34112</strain>
    </source>
</reference>
<protein>
    <submittedName>
        <fullName evidence="1">Uncharacterized protein</fullName>
    </submittedName>
</protein>